<reference evidence="2 4" key="2">
    <citation type="submission" date="2019-07" db="EMBL/GenBank/DDBJ databases">
        <title>Genomic Encyclopedia of Type Strains, Phase I: the one thousand microbial genomes (KMG-I) project.</title>
        <authorList>
            <person name="Kyrpides N."/>
        </authorList>
    </citation>
    <scope>NUCLEOTIDE SEQUENCE [LARGE SCALE GENOMIC DNA]</scope>
    <source>
        <strain evidence="2 4">DSM 17909</strain>
    </source>
</reference>
<evidence type="ECO:0000313" key="1">
    <source>
        <dbReference type="EMBL" id="CDG19401.1"/>
    </source>
</evidence>
<dbReference type="EMBL" id="VNHN01000097">
    <property type="protein sequence ID" value="TYO96052.1"/>
    <property type="molecule type" value="Genomic_DNA"/>
</dbReference>
<accession>A0A068QXL4</accession>
<dbReference type="Proteomes" id="UP000324170">
    <property type="component" value="Unassembled WGS sequence"/>
</dbReference>
<evidence type="ECO:0000313" key="2">
    <source>
        <dbReference type="EMBL" id="TYO96052.1"/>
    </source>
</evidence>
<protein>
    <submittedName>
        <fullName evidence="1">Uncharacterized protein</fullName>
    </submittedName>
</protein>
<dbReference type="HOGENOM" id="CLU_1926770_0_0_6"/>
<keyword evidence="4" id="KW-1185">Reference proteome</keyword>
<name>A0A068QXL4_9GAMM</name>
<evidence type="ECO:0000313" key="3">
    <source>
        <dbReference type="Proteomes" id="UP000032721"/>
    </source>
</evidence>
<gene>
    <name evidence="2" type="ORF">LY16_03481</name>
    <name evidence="1" type="ORF">XDD1_3716</name>
</gene>
<dbReference type="STRING" id="351671.XDD1_3716"/>
<sequence>MRRGRPRSAGGVRIRLRDIEHPTVHLGQFGQFIFLPDEVIRQAEAGQQLRDHQAFFIAGHKHIVKAGANHNHVAIVNDMACIFGEKANLLRELTHSIAMDVYPVFILRAASQRWLLVMESCAGRRKVGGEI</sequence>
<dbReference type="KEGG" id="xdo:XDD1_3716"/>
<organism evidence="1 3">
    <name type="scientific">Xenorhabdus doucetiae</name>
    <dbReference type="NCBI Taxonomy" id="351671"/>
    <lineage>
        <taxon>Bacteria</taxon>
        <taxon>Pseudomonadati</taxon>
        <taxon>Pseudomonadota</taxon>
        <taxon>Gammaproteobacteria</taxon>
        <taxon>Enterobacterales</taxon>
        <taxon>Morganellaceae</taxon>
        <taxon>Xenorhabdus</taxon>
    </lineage>
</organism>
<dbReference type="EMBL" id="FO704550">
    <property type="protein sequence ID" value="CDG19401.1"/>
    <property type="molecule type" value="Genomic_DNA"/>
</dbReference>
<proteinExistence type="predicted"/>
<dbReference type="AlphaFoldDB" id="A0A068QXL4"/>
<reference evidence="1 3" key="1">
    <citation type="submission" date="2013-07" db="EMBL/GenBank/DDBJ databases">
        <authorList>
            <person name="Genoscope - CEA"/>
        </authorList>
    </citation>
    <scope>NUCLEOTIDE SEQUENCE [LARGE SCALE GENOMIC DNA]</scope>
    <source>
        <strain evidence="1">FRM16</strain>
        <strain evidence="3">FRM16 / DSM 17909</strain>
    </source>
</reference>
<dbReference type="Proteomes" id="UP000032721">
    <property type="component" value="Chromosome"/>
</dbReference>
<evidence type="ECO:0000313" key="4">
    <source>
        <dbReference type="Proteomes" id="UP000324170"/>
    </source>
</evidence>